<organism evidence="2 3">
    <name type="scientific">Gemmobacter fulvus</name>
    <dbReference type="NCBI Taxonomy" id="2840474"/>
    <lineage>
        <taxon>Bacteria</taxon>
        <taxon>Pseudomonadati</taxon>
        <taxon>Pseudomonadota</taxon>
        <taxon>Alphaproteobacteria</taxon>
        <taxon>Rhodobacterales</taxon>
        <taxon>Paracoccaceae</taxon>
        <taxon>Gemmobacter</taxon>
    </lineage>
</organism>
<evidence type="ECO:0000256" key="1">
    <source>
        <dbReference type="SAM" id="MobiDB-lite"/>
    </source>
</evidence>
<keyword evidence="3" id="KW-1185">Reference proteome</keyword>
<reference evidence="2" key="1">
    <citation type="submission" date="2021-06" db="EMBL/GenBank/DDBJ databases">
        <title>Direct submission.</title>
        <authorList>
            <person name="Lee C.-S."/>
            <person name="Jin L."/>
        </authorList>
    </citation>
    <scope>NUCLEOTIDE SEQUENCE</scope>
    <source>
        <strain evidence="2">Con5</strain>
    </source>
</reference>
<feature type="region of interest" description="Disordered" evidence="1">
    <location>
        <begin position="1"/>
        <end position="39"/>
    </location>
</feature>
<protein>
    <submittedName>
        <fullName evidence="2">Uncharacterized protein</fullName>
    </submittedName>
</protein>
<dbReference type="AlphaFoldDB" id="A0A975P4J4"/>
<feature type="compositionally biased region" description="Basic and acidic residues" evidence="1">
    <location>
        <begin position="1"/>
        <end position="20"/>
    </location>
</feature>
<evidence type="ECO:0000313" key="2">
    <source>
        <dbReference type="EMBL" id="QWK89232.1"/>
    </source>
</evidence>
<dbReference type="RefSeq" id="WP_215505754.1">
    <property type="nucleotide sequence ID" value="NZ_CP076361.1"/>
</dbReference>
<accession>A0A975P4J4</accession>
<dbReference type="EMBL" id="CP076361">
    <property type="protein sequence ID" value="QWK89232.1"/>
    <property type="molecule type" value="Genomic_DNA"/>
</dbReference>
<dbReference type="Proteomes" id="UP000679352">
    <property type="component" value="Chromosome"/>
</dbReference>
<gene>
    <name evidence="2" type="ORF">KM031_10150</name>
</gene>
<name>A0A975P4J4_9RHOB</name>
<evidence type="ECO:0000313" key="3">
    <source>
        <dbReference type="Proteomes" id="UP000679352"/>
    </source>
</evidence>
<sequence>MSASEADEKQVEGSQDEKRRGPGRPRGSPNRRTSALREAIEAEGVDPAVALMRIGKAAEARAMAVTELLTEVIAKAAKSRVLMEDADQAIARKLAEARAELSLAAECYGKVLPFVHAKPRTSADAHPEEALAFAKAMLAAKVDAAADAISNNRGLNGLADRLERAKARSRA</sequence>
<proteinExistence type="predicted"/>
<dbReference type="KEGG" id="gfu:KM031_10150"/>